<gene>
    <name evidence="2" type="ORF">ACFPCV_15070</name>
</gene>
<sequence>MPAPSTGVGAVAIWTSADQPGLGDQLLGRVIQQELLTRLPGWRMTLCSPAGWRRQAVADGGLVTEPLRDRSPAELAAAATVTVVCSGDPFTLDLAARLDPVHPVVPFAVRDLPAVLASRAAFVATADPAFLLDRVVDLDTLPVRVAQLRQLGELPDGDYDVSELPDGLVFEDRLAILSGARSVTTDDEHVTAVCAALRVPCDGPVPSGSVTELRDELDRVAALAEKTLAERGGDLESRTAVLAQENHALRQAHWQLRQRMFVERQRLAEPLAQAFRERDEVADEANELRAANRELTRRNEELAARLAHVEAELSAWRNTKLVRWTRPLRDAYGKARG</sequence>
<protein>
    <submittedName>
        <fullName evidence="2">Uncharacterized protein</fullName>
    </submittedName>
</protein>
<reference evidence="3" key="1">
    <citation type="journal article" date="2019" name="Int. J. Syst. Evol. Microbiol.">
        <title>The Global Catalogue of Microorganisms (GCM) 10K type strain sequencing project: providing services to taxonomists for standard genome sequencing and annotation.</title>
        <authorList>
            <consortium name="The Broad Institute Genomics Platform"/>
            <consortium name="The Broad Institute Genome Sequencing Center for Infectious Disease"/>
            <person name="Wu L."/>
            <person name="Ma J."/>
        </authorList>
    </citation>
    <scope>NUCLEOTIDE SEQUENCE [LARGE SCALE GENOMIC DNA]</scope>
    <source>
        <strain evidence="3">ZS-22-S1</strain>
    </source>
</reference>
<dbReference type="RefSeq" id="WP_378056751.1">
    <property type="nucleotide sequence ID" value="NZ_JBHSIS010000006.1"/>
</dbReference>
<feature type="coiled-coil region" evidence="1">
    <location>
        <begin position="271"/>
        <end position="319"/>
    </location>
</feature>
<organism evidence="2 3">
    <name type="scientific">Actinophytocola glycyrrhizae</name>
    <dbReference type="NCBI Taxonomy" id="2044873"/>
    <lineage>
        <taxon>Bacteria</taxon>
        <taxon>Bacillati</taxon>
        <taxon>Actinomycetota</taxon>
        <taxon>Actinomycetes</taxon>
        <taxon>Pseudonocardiales</taxon>
        <taxon>Pseudonocardiaceae</taxon>
    </lineage>
</organism>
<evidence type="ECO:0000313" key="2">
    <source>
        <dbReference type="EMBL" id="MFC4854827.1"/>
    </source>
</evidence>
<name>A0ABV9RZM9_9PSEU</name>
<keyword evidence="3" id="KW-1185">Reference proteome</keyword>
<dbReference type="EMBL" id="JBHSIS010000006">
    <property type="protein sequence ID" value="MFC4854827.1"/>
    <property type="molecule type" value="Genomic_DNA"/>
</dbReference>
<evidence type="ECO:0000256" key="1">
    <source>
        <dbReference type="SAM" id="Coils"/>
    </source>
</evidence>
<proteinExistence type="predicted"/>
<keyword evidence="1" id="KW-0175">Coiled coil</keyword>
<comment type="caution">
    <text evidence="2">The sequence shown here is derived from an EMBL/GenBank/DDBJ whole genome shotgun (WGS) entry which is preliminary data.</text>
</comment>
<dbReference type="Proteomes" id="UP001595859">
    <property type="component" value="Unassembled WGS sequence"/>
</dbReference>
<dbReference type="CDD" id="cd14686">
    <property type="entry name" value="bZIP"/>
    <property type="match status" value="1"/>
</dbReference>
<evidence type="ECO:0000313" key="3">
    <source>
        <dbReference type="Proteomes" id="UP001595859"/>
    </source>
</evidence>
<accession>A0ABV9RZM9</accession>